<dbReference type="EMBL" id="JAQNDN010000011">
    <property type="protein sequence ID" value="MDC0670367.1"/>
    <property type="molecule type" value="Genomic_DNA"/>
</dbReference>
<organism evidence="2 3">
    <name type="scientific">Nannocystis radixulma</name>
    <dbReference type="NCBI Taxonomy" id="2995305"/>
    <lineage>
        <taxon>Bacteria</taxon>
        <taxon>Pseudomonadati</taxon>
        <taxon>Myxococcota</taxon>
        <taxon>Polyangia</taxon>
        <taxon>Nannocystales</taxon>
        <taxon>Nannocystaceae</taxon>
        <taxon>Nannocystis</taxon>
    </lineage>
</organism>
<dbReference type="PANTHER" id="PTHR36849">
    <property type="entry name" value="CYTOPLASMIC PROTEIN-RELATED"/>
    <property type="match status" value="1"/>
</dbReference>
<evidence type="ECO:0000313" key="2">
    <source>
        <dbReference type="EMBL" id="MDC0670367.1"/>
    </source>
</evidence>
<dbReference type="InterPro" id="IPR054495">
    <property type="entry name" value="DUF488-N3a"/>
</dbReference>
<dbReference type="InterPro" id="IPR052552">
    <property type="entry name" value="YeaO-like"/>
</dbReference>
<proteinExistence type="predicted"/>
<keyword evidence="3" id="KW-1185">Reference proteome</keyword>
<gene>
    <name evidence="2" type="ORF">POL58_21610</name>
</gene>
<name>A0ABT5B8B6_9BACT</name>
<dbReference type="PANTHER" id="PTHR36849:SF1">
    <property type="entry name" value="CYTOPLASMIC PROTEIN"/>
    <property type="match status" value="1"/>
</dbReference>
<evidence type="ECO:0000313" key="3">
    <source>
        <dbReference type="Proteomes" id="UP001217838"/>
    </source>
</evidence>
<dbReference type="Pfam" id="PF22751">
    <property type="entry name" value="DUF488-N3a"/>
    <property type="match status" value="1"/>
</dbReference>
<dbReference type="Proteomes" id="UP001217838">
    <property type="component" value="Unassembled WGS sequence"/>
</dbReference>
<sequence>MSVAHDRRAHEGAIHTARWNDPAHRGDGTRILVCRYRPRGVRHEDETWDEWIKDVSPSPELLHAFRGKDQAAIGVPMFRRRYRTEMQAEPARSQVRALAERVAAGETITLLCSSSCTDEHRCHRTMLRELLLEQTGG</sequence>
<reference evidence="2 3" key="1">
    <citation type="submission" date="2022-11" db="EMBL/GenBank/DDBJ databases">
        <title>Minimal conservation of predation-associated metabolite biosynthetic gene clusters underscores biosynthetic potential of Myxococcota including descriptions for ten novel species: Archangium lansinium sp. nov., Myxococcus landrumus sp. nov., Nannocystis bai.</title>
        <authorList>
            <person name="Ahearne A."/>
            <person name="Stevens C."/>
            <person name="Dowd S."/>
        </authorList>
    </citation>
    <scope>NUCLEOTIDE SEQUENCE [LARGE SCALE GENOMIC DNA]</scope>
    <source>
        <strain evidence="2 3">NCELM</strain>
    </source>
</reference>
<accession>A0ABT5B8B6</accession>
<comment type="caution">
    <text evidence="2">The sequence shown here is derived from an EMBL/GenBank/DDBJ whole genome shotgun (WGS) entry which is preliminary data.</text>
</comment>
<evidence type="ECO:0000259" key="1">
    <source>
        <dbReference type="Pfam" id="PF22751"/>
    </source>
</evidence>
<feature type="domain" description="DUF488" evidence="1">
    <location>
        <begin position="14"/>
        <end position="134"/>
    </location>
</feature>
<dbReference type="RefSeq" id="WP_272000192.1">
    <property type="nucleotide sequence ID" value="NZ_JAQNDN010000011.1"/>
</dbReference>
<protein>
    <submittedName>
        <fullName evidence="2">DUF488 family protein</fullName>
    </submittedName>
</protein>